<evidence type="ECO:0000259" key="4">
    <source>
        <dbReference type="SMART" id="SM00479"/>
    </source>
</evidence>
<dbReference type="GO" id="GO:0008408">
    <property type="term" value="F:3'-5' exonuclease activity"/>
    <property type="evidence" value="ECO:0007669"/>
    <property type="project" value="TreeGrafter"/>
</dbReference>
<accession>A0A6N2SER9</accession>
<evidence type="ECO:0000313" key="5">
    <source>
        <dbReference type="EMBL" id="VYS91772.1"/>
    </source>
</evidence>
<name>A0A6N2SER9_9ACTO</name>
<dbReference type="NCBIfam" id="NF005927">
    <property type="entry name" value="PRK07942.1"/>
    <property type="match status" value="1"/>
</dbReference>
<evidence type="ECO:0000256" key="1">
    <source>
        <dbReference type="ARBA" id="ARBA00022722"/>
    </source>
</evidence>
<keyword evidence="1" id="KW-0540">Nuclease</keyword>
<dbReference type="PANTHER" id="PTHR30231">
    <property type="entry name" value="DNA POLYMERASE III SUBUNIT EPSILON"/>
    <property type="match status" value="1"/>
</dbReference>
<dbReference type="InterPro" id="IPR012337">
    <property type="entry name" value="RNaseH-like_sf"/>
</dbReference>
<dbReference type="GO" id="GO:0005829">
    <property type="term" value="C:cytosol"/>
    <property type="evidence" value="ECO:0007669"/>
    <property type="project" value="TreeGrafter"/>
</dbReference>
<feature type="domain" description="Exonuclease" evidence="4">
    <location>
        <begin position="13"/>
        <end position="200"/>
    </location>
</feature>
<proteinExistence type="predicted"/>
<dbReference type="EMBL" id="CACRSM010000002">
    <property type="protein sequence ID" value="VYS91772.1"/>
    <property type="molecule type" value="Genomic_DNA"/>
</dbReference>
<evidence type="ECO:0000256" key="2">
    <source>
        <dbReference type="ARBA" id="ARBA00022801"/>
    </source>
</evidence>
<dbReference type="GO" id="GO:0003676">
    <property type="term" value="F:nucleic acid binding"/>
    <property type="evidence" value="ECO:0007669"/>
    <property type="project" value="InterPro"/>
</dbReference>
<keyword evidence="3" id="KW-0269">Exonuclease</keyword>
<dbReference type="SMART" id="SM00479">
    <property type="entry name" value="EXOIII"/>
    <property type="match status" value="1"/>
</dbReference>
<gene>
    <name evidence="5" type="ORF">AOLFYP35_00826</name>
</gene>
<dbReference type="InterPro" id="IPR036397">
    <property type="entry name" value="RNaseH_sf"/>
</dbReference>
<keyword evidence="2" id="KW-0378">Hydrolase</keyword>
<evidence type="ECO:0000256" key="3">
    <source>
        <dbReference type="ARBA" id="ARBA00022839"/>
    </source>
</evidence>
<dbReference type="PANTHER" id="PTHR30231:SF4">
    <property type="entry name" value="PROTEIN NEN2"/>
    <property type="match status" value="1"/>
</dbReference>
<dbReference type="Gene3D" id="3.30.420.10">
    <property type="entry name" value="Ribonuclease H-like superfamily/Ribonuclease H"/>
    <property type="match status" value="1"/>
</dbReference>
<protein>
    <submittedName>
        <fullName evidence="5">DNA polymerase III subunit epsilon</fullName>
    </submittedName>
</protein>
<dbReference type="AlphaFoldDB" id="A0A6N2SER9"/>
<dbReference type="Pfam" id="PF00929">
    <property type="entry name" value="RNase_T"/>
    <property type="match status" value="1"/>
</dbReference>
<dbReference type="CDD" id="cd06127">
    <property type="entry name" value="DEDDh"/>
    <property type="match status" value="1"/>
</dbReference>
<sequence length="244" mass="27155">MADIHPHSWAQLPWLGFDTETTGVNPHRDRLVSAALVLRSEGASGSPNSDAITTWLADPGVDIPDTAAQIHGITTQYARSHGRPIEEVLEEVASALTAHMAQGYPVVAFNGSYDLTLLEEELRRHSLPTLSDRLGTPEPAPIIDPLVLDRHLERYRKGKKQLSLMAAAYGVPVSENAHTAEYDVIMTLDVLAAIARKYPDCASKDCREIHTFQKDAHAAWAENFENFMRSKGRDTHIDRRWPMQ</sequence>
<dbReference type="SUPFAM" id="SSF53098">
    <property type="entry name" value="Ribonuclease H-like"/>
    <property type="match status" value="1"/>
</dbReference>
<organism evidence="5">
    <name type="scientific">Schaalia odontolytica</name>
    <dbReference type="NCBI Taxonomy" id="1660"/>
    <lineage>
        <taxon>Bacteria</taxon>
        <taxon>Bacillati</taxon>
        <taxon>Actinomycetota</taxon>
        <taxon>Actinomycetes</taxon>
        <taxon>Actinomycetales</taxon>
        <taxon>Actinomycetaceae</taxon>
        <taxon>Schaalia</taxon>
    </lineage>
</organism>
<reference evidence="5" key="1">
    <citation type="submission" date="2019-11" db="EMBL/GenBank/DDBJ databases">
        <authorList>
            <person name="Feng L."/>
        </authorList>
    </citation>
    <scope>NUCLEOTIDE SEQUENCE</scope>
    <source>
        <strain evidence="5">AodontolyticusLFYP35</strain>
    </source>
</reference>
<dbReference type="InterPro" id="IPR013520">
    <property type="entry name" value="Ribonucl_H"/>
</dbReference>